<evidence type="ECO:0000313" key="7">
    <source>
        <dbReference type="Proteomes" id="UP000245506"/>
    </source>
</evidence>
<accession>A0A317CTL1</accession>
<dbReference type="GO" id="GO:0009279">
    <property type="term" value="C:cell outer membrane"/>
    <property type="evidence" value="ECO:0007669"/>
    <property type="project" value="UniProtKB-SubCell"/>
</dbReference>
<name>A0A317CTL1_9GAMM</name>
<dbReference type="Gene3D" id="3.30.1330.60">
    <property type="entry name" value="OmpA-like domain"/>
    <property type="match status" value="1"/>
</dbReference>
<dbReference type="PANTHER" id="PTHR30329:SF21">
    <property type="entry name" value="LIPOPROTEIN YIAD-RELATED"/>
    <property type="match status" value="1"/>
</dbReference>
<dbReference type="PANTHER" id="PTHR30329">
    <property type="entry name" value="STATOR ELEMENT OF FLAGELLAR MOTOR COMPLEX"/>
    <property type="match status" value="1"/>
</dbReference>
<evidence type="ECO:0000256" key="4">
    <source>
        <dbReference type="PROSITE-ProRule" id="PRU00473"/>
    </source>
</evidence>
<evidence type="ECO:0000256" key="2">
    <source>
        <dbReference type="ARBA" id="ARBA00023136"/>
    </source>
</evidence>
<gene>
    <name evidence="6" type="ORF">DKT75_00800</name>
</gene>
<evidence type="ECO:0000256" key="3">
    <source>
        <dbReference type="ARBA" id="ARBA00023237"/>
    </source>
</evidence>
<dbReference type="EMBL" id="QGKL01000004">
    <property type="protein sequence ID" value="PWQ99642.1"/>
    <property type="molecule type" value="Genomic_DNA"/>
</dbReference>
<sequence length="317" mass="35258">MKINNAMGLVEGYERTWYFADFWPGEYPAQFSVISDGVELMGRAEMRLSAVKDVLCPVPKLATYSPWNSQRNESDDLLFRSVTEVAALSITGDAKVLATRQSDSKEITLELTQGDTLHFLVYHSEGYALYRYNDENYVIDGREFQSEALDKEDDSTTDLWLRLPSENGGTGWVLYDDVVESEDIIISDIEGYGTANDLPDPASLSLEGVAFHSGSDELTEDSEDILSELANKLQNVRYVDYEIAGYTDSSGSSASNLALSQKRAEAVYKYLVDQHGIDASMLFPAGYGEANPIADNATHQGRTKNRRVELNMQEEAC</sequence>
<dbReference type="PROSITE" id="PS51123">
    <property type="entry name" value="OMPA_2"/>
    <property type="match status" value="1"/>
</dbReference>
<dbReference type="OrthoDB" id="6195779at2"/>
<dbReference type="InterPro" id="IPR036737">
    <property type="entry name" value="OmpA-like_sf"/>
</dbReference>
<evidence type="ECO:0000259" key="5">
    <source>
        <dbReference type="PROSITE" id="PS51123"/>
    </source>
</evidence>
<comment type="subcellular location">
    <subcellularLocation>
        <location evidence="1">Cell outer membrane</location>
    </subcellularLocation>
</comment>
<dbReference type="CDD" id="cd07185">
    <property type="entry name" value="OmpA_C-like"/>
    <property type="match status" value="1"/>
</dbReference>
<dbReference type="InterPro" id="IPR050330">
    <property type="entry name" value="Bact_OuterMem_StrucFunc"/>
</dbReference>
<organism evidence="6 7">
    <name type="scientific">Leucothrix arctica</name>
    <dbReference type="NCBI Taxonomy" id="1481894"/>
    <lineage>
        <taxon>Bacteria</taxon>
        <taxon>Pseudomonadati</taxon>
        <taxon>Pseudomonadota</taxon>
        <taxon>Gammaproteobacteria</taxon>
        <taxon>Thiotrichales</taxon>
        <taxon>Thiotrichaceae</taxon>
        <taxon>Leucothrix</taxon>
    </lineage>
</organism>
<protein>
    <recommendedName>
        <fullName evidence="5">OmpA-like domain-containing protein</fullName>
    </recommendedName>
</protein>
<keyword evidence="2 4" id="KW-0472">Membrane</keyword>
<dbReference type="AlphaFoldDB" id="A0A317CTL1"/>
<dbReference type="RefSeq" id="WP_109821537.1">
    <property type="nucleotide sequence ID" value="NZ_QGKL01000004.1"/>
</dbReference>
<comment type="caution">
    <text evidence="6">The sequence shown here is derived from an EMBL/GenBank/DDBJ whole genome shotgun (WGS) entry which is preliminary data.</text>
</comment>
<keyword evidence="3" id="KW-0998">Cell outer membrane</keyword>
<keyword evidence="7" id="KW-1185">Reference proteome</keyword>
<reference evidence="6 7" key="1">
    <citation type="submission" date="2018-05" db="EMBL/GenBank/DDBJ databases">
        <title>Leucothrix arctica sp. nov., isolated from Arctic seawater.</title>
        <authorList>
            <person name="Choi A."/>
            <person name="Baek K."/>
        </authorList>
    </citation>
    <scope>NUCLEOTIDE SEQUENCE [LARGE SCALE GENOMIC DNA]</scope>
    <source>
        <strain evidence="6 7">IMCC9719</strain>
    </source>
</reference>
<dbReference type="Proteomes" id="UP000245506">
    <property type="component" value="Unassembled WGS sequence"/>
</dbReference>
<proteinExistence type="predicted"/>
<dbReference type="Pfam" id="PF00691">
    <property type="entry name" value="OmpA"/>
    <property type="match status" value="1"/>
</dbReference>
<dbReference type="InterPro" id="IPR006664">
    <property type="entry name" value="OMP_bac"/>
</dbReference>
<dbReference type="PRINTS" id="PR01021">
    <property type="entry name" value="OMPADOMAIN"/>
</dbReference>
<evidence type="ECO:0000313" key="6">
    <source>
        <dbReference type="EMBL" id="PWQ99642.1"/>
    </source>
</evidence>
<evidence type="ECO:0000256" key="1">
    <source>
        <dbReference type="ARBA" id="ARBA00004442"/>
    </source>
</evidence>
<dbReference type="InterPro" id="IPR006665">
    <property type="entry name" value="OmpA-like"/>
</dbReference>
<feature type="domain" description="OmpA-like" evidence="5">
    <location>
        <begin position="198"/>
        <end position="316"/>
    </location>
</feature>
<dbReference type="SUPFAM" id="SSF103088">
    <property type="entry name" value="OmpA-like"/>
    <property type="match status" value="1"/>
</dbReference>